<name>A0A9N7NZJ4_STRHE</name>
<gene>
    <name evidence="2" type="ORF">SHERM_06053</name>
</gene>
<feature type="region of interest" description="Disordered" evidence="1">
    <location>
        <begin position="273"/>
        <end position="306"/>
    </location>
</feature>
<keyword evidence="3" id="KW-1185">Reference proteome</keyword>
<dbReference type="Proteomes" id="UP001153555">
    <property type="component" value="Unassembled WGS sequence"/>
</dbReference>
<reference evidence="2" key="1">
    <citation type="submission" date="2019-12" db="EMBL/GenBank/DDBJ databases">
        <authorList>
            <person name="Scholes J."/>
        </authorList>
    </citation>
    <scope>NUCLEOTIDE SEQUENCE</scope>
</reference>
<organism evidence="2 3">
    <name type="scientific">Striga hermonthica</name>
    <name type="common">Purple witchweed</name>
    <name type="synonym">Buchnera hermonthica</name>
    <dbReference type="NCBI Taxonomy" id="68872"/>
    <lineage>
        <taxon>Eukaryota</taxon>
        <taxon>Viridiplantae</taxon>
        <taxon>Streptophyta</taxon>
        <taxon>Embryophyta</taxon>
        <taxon>Tracheophyta</taxon>
        <taxon>Spermatophyta</taxon>
        <taxon>Magnoliopsida</taxon>
        <taxon>eudicotyledons</taxon>
        <taxon>Gunneridae</taxon>
        <taxon>Pentapetalae</taxon>
        <taxon>asterids</taxon>
        <taxon>lamiids</taxon>
        <taxon>Lamiales</taxon>
        <taxon>Orobanchaceae</taxon>
        <taxon>Buchnereae</taxon>
        <taxon>Striga</taxon>
    </lineage>
</organism>
<evidence type="ECO:0000313" key="2">
    <source>
        <dbReference type="EMBL" id="CAA0839489.1"/>
    </source>
</evidence>
<feature type="non-terminal residue" evidence="2">
    <location>
        <position position="306"/>
    </location>
</feature>
<evidence type="ECO:0000256" key="1">
    <source>
        <dbReference type="SAM" id="MobiDB-lite"/>
    </source>
</evidence>
<accession>A0A9N7NZJ4</accession>
<dbReference type="AlphaFoldDB" id="A0A9N7NZJ4"/>
<dbReference type="EMBL" id="CACSLK010031421">
    <property type="protein sequence ID" value="CAA0839489.1"/>
    <property type="molecule type" value="Genomic_DNA"/>
</dbReference>
<sequence>IHPRIRSGLVFPQVVASKRHQMLDVKNVMCVNMRRKPQAIGIRVDFLNHLHRTDLPSRELIILRSRETILRKYRPDKITDFELHITTTNIGPPLVRGGGSLQTSTRLVMCCPQALYQLGRTAILRARRWKKYQIRGPAGNRRVYHLKRRESRGPADRRVVSKLRLRQALVPSPNIIPHEAAKEITQRTIDHLIDDKSAHAISHRACGLKNTMAFQRLRDRIPRFQTSTPQDKSSSHITRIMLLHNLRLLVINRRPIVQPARLTIILFGKHGPRSGPAQTHTPNMALFATPETLRPRPDARTTRRRS</sequence>
<feature type="compositionally biased region" description="Basic and acidic residues" evidence="1">
    <location>
        <begin position="293"/>
        <end position="306"/>
    </location>
</feature>
<feature type="non-terminal residue" evidence="2">
    <location>
        <position position="1"/>
    </location>
</feature>
<protein>
    <submittedName>
        <fullName evidence="2">Uncharacterized protein</fullName>
    </submittedName>
</protein>
<comment type="caution">
    <text evidence="2">The sequence shown here is derived from an EMBL/GenBank/DDBJ whole genome shotgun (WGS) entry which is preliminary data.</text>
</comment>
<proteinExistence type="predicted"/>
<evidence type="ECO:0000313" key="3">
    <source>
        <dbReference type="Proteomes" id="UP001153555"/>
    </source>
</evidence>